<evidence type="ECO:0000313" key="2">
    <source>
        <dbReference type="EMBL" id="KAJ1136261.1"/>
    </source>
</evidence>
<reference evidence="2" key="1">
    <citation type="journal article" date="2022" name="bioRxiv">
        <title>Sequencing and chromosome-scale assembly of the giantPleurodeles waltlgenome.</title>
        <authorList>
            <person name="Brown T."/>
            <person name="Elewa A."/>
            <person name="Iarovenko S."/>
            <person name="Subramanian E."/>
            <person name="Araus A.J."/>
            <person name="Petzold A."/>
            <person name="Susuki M."/>
            <person name="Suzuki K.-i.T."/>
            <person name="Hayashi T."/>
            <person name="Toyoda A."/>
            <person name="Oliveira C."/>
            <person name="Osipova E."/>
            <person name="Leigh N.D."/>
            <person name="Simon A."/>
            <person name="Yun M.H."/>
        </authorList>
    </citation>
    <scope>NUCLEOTIDE SEQUENCE</scope>
    <source>
        <strain evidence="2">20211129_DDA</strain>
        <tissue evidence="2">Liver</tissue>
    </source>
</reference>
<name>A0AAV7Q7D5_PLEWA</name>
<feature type="compositionally biased region" description="Basic residues" evidence="1">
    <location>
        <begin position="36"/>
        <end position="47"/>
    </location>
</feature>
<evidence type="ECO:0000256" key="1">
    <source>
        <dbReference type="SAM" id="MobiDB-lite"/>
    </source>
</evidence>
<feature type="region of interest" description="Disordered" evidence="1">
    <location>
        <begin position="25"/>
        <end position="48"/>
    </location>
</feature>
<accession>A0AAV7Q7D5</accession>
<dbReference type="AlphaFoldDB" id="A0AAV7Q7D5"/>
<protein>
    <submittedName>
        <fullName evidence="2">Uncharacterized protein</fullName>
    </submittedName>
</protein>
<keyword evidence="3" id="KW-1185">Reference proteome</keyword>
<dbReference type="Proteomes" id="UP001066276">
    <property type="component" value="Chromosome 6"/>
</dbReference>
<proteinExistence type="predicted"/>
<comment type="caution">
    <text evidence="2">The sequence shown here is derived from an EMBL/GenBank/DDBJ whole genome shotgun (WGS) entry which is preliminary data.</text>
</comment>
<gene>
    <name evidence="2" type="ORF">NDU88_002678</name>
</gene>
<evidence type="ECO:0000313" key="3">
    <source>
        <dbReference type="Proteomes" id="UP001066276"/>
    </source>
</evidence>
<sequence>MGCGFGASKSCDLFRVLPVPIVGQAMQQTGDEGGRGRSHPTSSHRRSSWLSRRVGVHAYTPGDSRFAALCPHLLDTFSSV</sequence>
<organism evidence="2 3">
    <name type="scientific">Pleurodeles waltl</name>
    <name type="common">Iberian ribbed newt</name>
    <dbReference type="NCBI Taxonomy" id="8319"/>
    <lineage>
        <taxon>Eukaryota</taxon>
        <taxon>Metazoa</taxon>
        <taxon>Chordata</taxon>
        <taxon>Craniata</taxon>
        <taxon>Vertebrata</taxon>
        <taxon>Euteleostomi</taxon>
        <taxon>Amphibia</taxon>
        <taxon>Batrachia</taxon>
        <taxon>Caudata</taxon>
        <taxon>Salamandroidea</taxon>
        <taxon>Salamandridae</taxon>
        <taxon>Pleurodelinae</taxon>
        <taxon>Pleurodeles</taxon>
    </lineage>
</organism>
<dbReference type="EMBL" id="JANPWB010000010">
    <property type="protein sequence ID" value="KAJ1136261.1"/>
    <property type="molecule type" value="Genomic_DNA"/>
</dbReference>